<reference evidence="2" key="1">
    <citation type="submission" date="2024-02" db="UniProtKB">
        <authorList>
            <consortium name="WormBaseParasite"/>
        </authorList>
    </citation>
    <scope>IDENTIFICATION</scope>
</reference>
<dbReference type="Proteomes" id="UP000887575">
    <property type="component" value="Unassembled WGS sequence"/>
</dbReference>
<accession>A0AAF3J5K8</accession>
<evidence type="ECO:0000313" key="2">
    <source>
        <dbReference type="WBParaSite" id="MBELARI_LOCUS17625"/>
    </source>
</evidence>
<evidence type="ECO:0000313" key="1">
    <source>
        <dbReference type="Proteomes" id="UP000887575"/>
    </source>
</evidence>
<dbReference type="WBParaSite" id="MBELARI_LOCUS17625">
    <property type="protein sequence ID" value="MBELARI_LOCUS17625"/>
    <property type="gene ID" value="MBELARI_LOCUS17625"/>
</dbReference>
<sequence length="154" mass="17825">MAKLDDICEKLKKRLSSIDGLQEESDDPPFLEPIDIENTIDSPNEFEERESISVDVVGTSMSSGWSNCDRNGCIFRGANHYHCPKIRCYFSSNDHFVVKNHEEIFHSCELDLINFLYVHIDSNCPRVGCEMSKRRSHFHCVRCPMVDFFYSYSA</sequence>
<protein>
    <submittedName>
        <fullName evidence="2">Uncharacterized protein</fullName>
    </submittedName>
</protein>
<proteinExistence type="predicted"/>
<organism evidence="1 2">
    <name type="scientific">Mesorhabditis belari</name>
    <dbReference type="NCBI Taxonomy" id="2138241"/>
    <lineage>
        <taxon>Eukaryota</taxon>
        <taxon>Metazoa</taxon>
        <taxon>Ecdysozoa</taxon>
        <taxon>Nematoda</taxon>
        <taxon>Chromadorea</taxon>
        <taxon>Rhabditida</taxon>
        <taxon>Rhabditina</taxon>
        <taxon>Rhabditomorpha</taxon>
        <taxon>Rhabditoidea</taxon>
        <taxon>Rhabditidae</taxon>
        <taxon>Mesorhabditinae</taxon>
        <taxon>Mesorhabditis</taxon>
    </lineage>
</organism>
<name>A0AAF3J5K8_9BILA</name>
<dbReference type="AlphaFoldDB" id="A0AAF3J5K8"/>
<keyword evidence="1" id="KW-1185">Reference proteome</keyword>